<dbReference type="InterPro" id="IPR000424">
    <property type="entry name" value="Primosome_PriB/ssb"/>
</dbReference>
<name>A0A6J6CX97_9ZZZZ</name>
<organism evidence="1">
    <name type="scientific">freshwater metagenome</name>
    <dbReference type="NCBI Taxonomy" id="449393"/>
    <lineage>
        <taxon>unclassified sequences</taxon>
        <taxon>metagenomes</taxon>
        <taxon>ecological metagenomes</taxon>
    </lineage>
</organism>
<proteinExistence type="predicted"/>
<protein>
    <submittedName>
        <fullName evidence="1">Unannotated protein</fullName>
    </submittedName>
</protein>
<evidence type="ECO:0000313" key="1">
    <source>
        <dbReference type="EMBL" id="CAB4556210.1"/>
    </source>
</evidence>
<dbReference type="EMBL" id="CAEZTI010000006">
    <property type="protein sequence ID" value="CAB4556210.1"/>
    <property type="molecule type" value="Genomic_DNA"/>
</dbReference>
<reference evidence="1" key="1">
    <citation type="submission" date="2020-05" db="EMBL/GenBank/DDBJ databases">
        <authorList>
            <person name="Chiriac C."/>
            <person name="Salcher M."/>
            <person name="Ghai R."/>
            <person name="Kavagutti S V."/>
        </authorList>
    </citation>
    <scope>NUCLEOTIDE SEQUENCE</scope>
</reference>
<dbReference type="AlphaFoldDB" id="A0A6J6CX97"/>
<dbReference type="GO" id="GO:0003697">
    <property type="term" value="F:single-stranded DNA binding"/>
    <property type="evidence" value="ECO:0007669"/>
    <property type="project" value="InterPro"/>
</dbReference>
<sequence>MPRQAAAVTPADLNIVVLVGEVTSPLVSRTLANGEIASSFDMSTHTEEGRISVPVAIEGENATVVVGAQLCVVGVVRRRFFRAGSSVSSRTEVLAHSVSVMRRRAQVRKNLTAALDDITEVLDS</sequence>
<accession>A0A6J6CX97</accession>
<dbReference type="PROSITE" id="PS50935">
    <property type="entry name" value="SSB"/>
    <property type="match status" value="1"/>
</dbReference>
<gene>
    <name evidence="1" type="ORF">UFOPK1619_00071</name>
</gene>